<sequence>MRKGGGQPLFGEGLEVSTFPNLQSFKRGEVLKPLIVQEFQIWKTPNLKGGESGGQKSLLGKSFFLTSLNPQRSKKGKRLQAPLHPIGHEFVAIPDVKLR</sequence>
<dbReference type="HOGENOM" id="CLU_2324980_0_0_1"/>
<evidence type="ECO:0000313" key="1">
    <source>
        <dbReference type="EMBL" id="CCB57396.1"/>
    </source>
</evidence>
<evidence type="ECO:0000313" key="2">
    <source>
        <dbReference type="Proteomes" id="UP000009183"/>
    </source>
</evidence>
<organism evidence="1 2">
    <name type="scientific">Vitis vinifera</name>
    <name type="common">Grape</name>
    <dbReference type="NCBI Taxonomy" id="29760"/>
    <lineage>
        <taxon>Eukaryota</taxon>
        <taxon>Viridiplantae</taxon>
        <taxon>Streptophyta</taxon>
        <taxon>Embryophyta</taxon>
        <taxon>Tracheophyta</taxon>
        <taxon>Spermatophyta</taxon>
        <taxon>Magnoliopsida</taxon>
        <taxon>eudicotyledons</taxon>
        <taxon>Gunneridae</taxon>
        <taxon>Pentapetalae</taxon>
        <taxon>rosids</taxon>
        <taxon>Vitales</taxon>
        <taxon>Vitaceae</taxon>
        <taxon>Viteae</taxon>
        <taxon>Vitis</taxon>
    </lineage>
</organism>
<dbReference type="Gramene" id="Vitis13g01932.t01">
    <property type="protein sequence ID" value="Vitis13g01932.t01.CDS"/>
    <property type="gene ID" value="Vitis13g01932"/>
</dbReference>
<dbReference type="InParanoid" id="F6HRT8"/>
<reference evidence="2" key="1">
    <citation type="journal article" date="2007" name="Nature">
        <title>The grapevine genome sequence suggests ancestral hexaploidization in major angiosperm phyla.</title>
        <authorList>
            <consortium name="The French-Italian Public Consortium for Grapevine Genome Characterization."/>
            <person name="Jaillon O."/>
            <person name="Aury J.-M."/>
            <person name="Noel B."/>
            <person name="Policriti A."/>
            <person name="Clepet C."/>
            <person name="Casagrande A."/>
            <person name="Choisne N."/>
            <person name="Aubourg S."/>
            <person name="Vitulo N."/>
            <person name="Jubin C."/>
            <person name="Vezzi A."/>
            <person name="Legeai F."/>
            <person name="Hugueney P."/>
            <person name="Dasilva C."/>
            <person name="Horner D."/>
            <person name="Mica E."/>
            <person name="Jublot D."/>
            <person name="Poulain J."/>
            <person name="Bruyere C."/>
            <person name="Billault A."/>
            <person name="Segurens B."/>
            <person name="Gouyvenoux M."/>
            <person name="Ugarte E."/>
            <person name="Cattonaro F."/>
            <person name="Anthouard V."/>
            <person name="Vico V."/>
            <person name="Del Fabbro C."/>
            <person name="Alaux M."/>
            <person name="Di Gaspero G."/>
            <person name="Dumas V."/>
            <person name="Felice N."/>
            <person name="Paillard S."/>
            <person name="Juman I."/>
            <person name="Moroldo M."/>
            <person name="Scalabrin S."/>
            <person name="Canaguier A."/>
            <person name="Le Clainche I."/>
            <person name="Malacrida G."/>
            <person name="Durand E."/>
            <person name="Pesole G."/>
            <person name="Laucou V."/>
            <person name="Chatelet P."/>
            <person name="Merdinoglu D."/>
            <person name="Delledonne M."/>
            <person name="Pezzotti M."/>
            <person name="Lecharny A."/>
            <person name="Scarpelli C."/>
            <person name="Artiguenave F."/>
            <person name="Pe M.E."/>
            <person name="Valle G."/>
            <person name="Morgante M."/>
            <person name="Caboche M."/>
            <person name="Adam-Blondon A.-F."/>
            <person name="Weissenbach J."/>
            <person name="Quetier F."/>
            <person name="Wincker P."/>
        </authorList>
    </citation>
    <scope>NUCLEOTIDE SEQUENCE [LARGE SCALE GENOMIC DNA]</scope>
    <source>
        <strain evidence="2">cv. Pinot noir / PN40024</strain>
    </source>
</reference>
<keyword evidence="2" id="KW-1185">Reference proteome</keyword>
<dbReference type="Proteomes" id="UP000009183">
    <property type="component" value="Unassembled WGS sequence, unordered"/>
</dbReference>
<accession>F6HRT8</accession>
<proteinExistence type="predicted"/>
<name>F6HRT8_VITVI</name>
<protein>
    <submittedName>
        <fullName evidence="1">Uncharacterized protein</fullName>
    </submittedName>
</protein>
<dbReference type="PaxDb" id="29760-VIT_00s0467g00020.t01"/>
<dbReference type="AlphaFoldDB" id="F6HRT8"/>
<dbReference type="EMBL" id="FN596038">
    <property type="protein sequence ID" value="CCB57396.1"/>
    <property type="molecule type" value="Genomic_DNA"/>
</dbReference>
<gene>
    <name evidence="1" type="ORF">VIT_00s0467g00020</name>
</gene>